<dbReference type="RefSeq" id="WP_173577097.1">
    <property type="nucleotide sequence ID" value="NZ_WOSW01000012.1"/>
</dbReference>
<dbReference type="InterPro" id="IPR018584">
    <property type="entry name" value="GT87"/>
</dbReference>
<keyword evidence="10" id="KW-1185">Reference proteome</keyword>
<protein>
    <submittedName>
        <fullName evidence="9">DUF2029 domain-containing protein</fullName>
    </submittedName>
</protein>
<dbReference type="Pfam" id="PF09594">
    <property type="entry name" value="GT87"/>
    <property type="match status" value="1"/>
</dbReference>
<name>A0ABX0K8K3_9PROT</name>
<feature type="transmembrane region" description="Helical" evidence="8">
    <location>
        <begin position="148"/>
        <end position="175"/>
    </location>
</feature>
<feature type="transmembrane region" description="Helical" evidence="8">
    <location>
        <begin position="187"/>
        <end position="211"/>
    </location>
</feature>
<accession>A0ABX0K8K3</accession>
<keyword evidence="5 8" id="KW-1133">Transmembrane helix</keyword>
<evidence type="ECO:0000256" key="4">
    <source>
        <dbReference type="ARBA" id="ARBA00022692"/>
    </source>
</evidence>
<gene>
    <name evidence="9" type="ORF">GOB84_08330</name>
</gene>
<evidence type="ECO:0000313" key="9">
    <source>
        <dbReference type="EMBL" id="NHO32566.1"/>
    </source>
</evidence>
<comment type="similarity">
    <text evidence="7">Belongs to the glycosyltransferase 87 family.</text>
</comment>
<evidence type="ECO:0000256" key="8">
    <source>
        <dbReference type="SAM" id="Phobius"/>
    </source>
</evidence>
<keyword evidence="3" id="KW-0808">Transferase</keyword>
<keyword evidence="4 8" id="KW-0812">Transmembrane</keyword>
<feature type="transmembrane region" description="Helical" evidence="8">
    <location>
        <begin position="108"/>
        <end position="136"/>
    </location>
</feature>
<evidence type="ECO:0000256" key="7">
    <source>
        <dbReference type="ARBA" id="ARBA00024033"/>
    </source>
</evidence>
<sequence>MHVVRQFMKAAFMRADWLTPGRARAYCEIFGLFGWATFVLMLLQPYWNAKPDAVPVFGDFVSFWAASHQVLTGHMAEVYDASKHHLAELAAFPGQTFGNFAFFYPPTFLLTCVPMALLPSALAASFWLASAGVAFVRALRRILPQPWATIPILAFPGFVINFTNGQNGILTAALLGWGAVLMRQRPFLAGLCLGCLVIKPQILLAAPVVLLCARQWRVIAGGIVSGMTLIAASWMVFGTVAWTGFFRMSRSARQTFEMGHVPFWKMQSVFTSVRLLHGSISLAYTIQITTTVLVLSCVGWLCFHLNRKKADQSGAGPCAPEMMLMIGALPFCTPFLLDYDLGCLAFPMAWVLARALKTEWLPGEKFILFLAYTYLFGARFCGLLIAVCPTPIIASALLLLVIRRVAPDVFASLSSCVTRLFRRHRTLAEMK</sequence>
<evidence type="ECO:0000256" key="2">
    <source>
        <dbReference type="ARBA" id="ARBA00022475"/>
    </source>
</evidence>
<evidence type="ECO:0000256" key="3">
    <source>
        <dbReference type="ARBA" id="ARBA00022679"/>
    </source>
</evidence>
<feature type="transmembrane region" description="Helical" evidence="8">
    <location>
        <begin position="29"/>
        <end position="47"/>
    </location>
</feature>
<evidence type="ECO:0000256" key="1">
    <source>
        <dbReference type="ARBA" id="ARBA00004651"/>
    </source>
</evidence>
<comment type="caution">
    <text evidence="9">The sequence shown here is derived from an EMBL/GenBank/DDBJ whole genome shotgun (WGS) entry which is preliminary data.</text>
</comment>
<feature type="transmembrane region" description="Helical" evidence="8">
    <location>
        <begin position="324"/>
        <end position="352"/>
    </location>
</feature>
<evidence type="ECO:0000313" key="10">
    <source>
        <dbReference type="Proteomes" id="UP000615326"/>
    </source>
</evidence>
<dbReference type="EMBL" id="WOSW01000012">
    <property type="protein sequence ID" value="NHO32566.1"/>
    <property type="molecule type" value="Genomic_DNA"/>
</dbReference>
<proteinExistence type="inferred from homology"/>
<keyword evidence="2" id="KW-1003">Cell membrane</keyword>
<comment type="subcellular location">
    <subcellularLocation>
        <location evidence="1">Cell membrane</location>
        <topology evidence="1">Multi-pass membrane protein</topology>
    </subcellularLocation>
</comment>
<evidence type="ECO:0000256" key="5">
    <source>
        <dbReference type="ARBA" id="ARBA00022989"/>
    </source>
</evidence>
<feature type="transmembrane region" description="Helical" evidence="8">
    <location>
        <begin position="282"/>
        <end position="303"/>
    </location>
</feature>
<feature type="transmembrane region" description="Helical" evidence="8">
    <location>
        <begin position="372"/>
        <end position="402"/>
    </location>
</feature>
<dbReference type="Proteomes" id="UP000615326">
    <property type="component" value="Unassembled WGS sequence"/>
</dbReference>
<keyword evidence="6 8" id="KW-0472">Membrane</keyword>
<evidence type="ECO:0000256" key="6">
    <source>
        <dbReference type="ARBA" id="ARBA00023136"/>
    </source>
</evidence>
<organism evidence="9 10">
    <name type="scientific">Acetobacter fallax</name>
    <dbReference type="NCBI Taxonomy" id="1737473"/>
    <lineage>
        <taxon>Bacteria</taxon>
        <taxon>Pseudomonadati</taxon>
        <taxon>Pseudomonadota</taxon>
        <taxon>Alphaproteobacteria</taxon>
        <taxon>Acetobacterales</taxon>
        <taxon>Acetobacteraceae</taxon>
        <taxon>Acetobacter</taxon>
    </lineage>
</organism>
<reference evidence="9 10" key="1">
    <citation type="journal article" date="2020" name="Int. J. Syst. Evol. Microbiol.">
        <title>Novel acetic acid bacteria from cider fermentations: Acetobacter conturbans sp. nov. and Acetobacter fallax sp. nov.</title>
        <authorList>
            <person name="Sombolestani A.S."/>
            <person name="Cleenwerck I."/>
            <person name="Cnockaert M."/>
            <person name="Borremans W."/>
            <person name="Wieme A.D."/>
            <person name="De Vuyst L."/>
            <person name="Vandamme P."/>
        </authorList>
    </citation>
    <scope>NUCLEOTIDE SEQUENCE [LARGE SCALE GENOMIC DNA]</scope>
    <source>
        <strain evidence="9 10">LMG 1637</strain>
    </source>
</reference>
<feature type="transmembrane region" description="Helical" evidence="8">
    <location>
        <begin position="218"/>
        <end position="242"/>
    </location>
</feature>